<name>A0A9D7SFV3_9BACT</name>
<dbReference type="Proteomes" id="UP000886657">
    <property type="component" value="Unassembled WGS sequence"/>
</dbReference>
<dbReference type="InterPro" id="IPR036890">
    <property type="entry name" value="HATPase_C_sf"/>
</dbReference>
<dbReference type="SUPFAM" id="SSF55781">
    <property type="entry name" value="GAF domain-like"/>
    <property type="match status" value="1"/>
</dbReference>
<feature type="modified residue" description="4-aspartylphosphate" evidence="4">
    <location>
        <position position="56"/>
    </location>
</feature>
<comment type="caution">
    <text evidence="8">The sequence shown here is derived from an EMBL/GenBank/DDBJ whole genome shotgun (WGS) entry which is preliminary data.</text>
</comment>
<dbReference type="Pfam" id="PF02518">
    <property type="entry name" value="HATPase_c"/>
    <property type="match status" value="1"/>
</dbReference>
<keyword evidence="1 4" id="KW-0597">Phosphoprotein</keyword>
<dbReference type="SUPFAM" id="SSF55874">
    <property type="entry name" value="ATPase domain of HSP90 chaperone/DNA topoisomerase II/histidine kinase"/>
    <property type="match status" value="1"/>
</dbReference>
<evidence type="ECO:0000313" key="9">
    <source>
        <dbReference type="Proteomes" id="UP000886657"/>
    </source>
</evidence>
<keyword evidence="5" id="KW-0175">Coiled coil</keyword>
<evidence type="ECO:0000256" key="5">
    <source>
        <dbReference type="SAM" id="Coils"/>
    </source>
</evidence>
<keyword evidence="2" id="KW-0808">Transferase</keyword>
<proteinExistence type="predicted"/>
<dbReference type="AlphaFoldDB" id="A0A9D7SFV3"/>
<dbReference type="SMART" id="SM00448">
    <property type="entry name" value="REC"/>
    <property type="match status" value="1"/>
</dbReference>
<dbReference type="InterPro" id="IPR011006">
    <property type="entry name" value="CheY-like_superfamily"/>
</dbReference>
<gene>
    <name evidence="8" type="ORF">IPP58_06085</name>
</gene>
<sequence>MSEAQPRILCIEDNPMNWRLVQRLLSQAGYEMHWAEDGLKGCELALALKPSLILLDINLPGLSGFEVATKLRQNRSMDGTLIVALTAKTMRSDRETALVTGCDGFISKPIDPFLFVGQVEAYLGGRRDHLEQGREGAALRQFSQQVVEHLEAQLREAQEGNRKLLEVQSELEQRSHHLTRLLSLSKDIIPVQDDGEILSRVLGQLHEELGLDRLRAYRLHASGAYFQGLSLTPGGAEETPVLAAAHPLIKWAETLPVGSVLTGMDLRQSAPWEQGIELGLWNPKAQALLLPLRSRSEEARLWGLLAADRLEQPFQPFEIELAALHAGILQVSLENAGLIAHLAETSRALGTSYEGLESAYEALKEAQRALGAQNQKTTLGGLFMSMAQRIQVPVGILKEESTALSIIMDRPDLPAPEERAECHRSMEQIHRAISQVDGLVGALLRRAGKGVASSPEWIHLHDFLGQELDLLRAEGILPENLPVERSFQSPRDLLFGVYSDFSEVFGHLIRHALDGRPCGIKVRTSGDENLLRIEVEDDGGFIEPNLLDSAFEPFPDLRPAAPGGGRRPGQGLAACAQLLNTYRGSIQILPRERGSLVRVDLPME</sequence>
<keyword evidence="3" id="KW-0418">Kinase</keyword>
<evidence type="ECO:0000256" key="1">
    <source>
        <dbReference type="ARBA" id="ARBA00022553"/>
    </source>
</evidence>
<accession>A0A9D7SFV3</accession>
<dbReference type="GO" id="GO:0000160">
    <property type="term" value="P:phosphorelay signal transduction system"/>
    <property type="evidence" value="ECO:0007669"/>
    <property type="project" value="InterPro"/>
</dbReference>
<protein>
    <submittedName>
        <fullName evidence="8">Response regulator</fullName>
    </submittedName>
</protein>
<evidence type="ECO:0000259" key="6">
    <source>
        <dbReference type="PROSITE" id="PS50109"/>
    </source>
</evidence>
<evidence type="ECO:0000256" key="4">
    <source>
        <dbReference type="PROSITE-ProRule" id="PRU00169"/>
    </source>
</evidence>
<dbReference type="PROSITE" id="PS50109">
    <property type="entry name" value="HIS_KIN"/>
    <property type="match status" value="1"/>
</dbReference>
<feature type="coiled-coil region" evidence="5">
    <location>
        <begin position="140"/>
        <end position="174"/>
    </location>
</feature>
<evidence type="ECO:0000259" key="7">
    <source>
        <dbReference type="PROSITE" id="PS50110"/>
    </source>
</evidence>
<reference evidence="8" key="1">
    <citation type="submission" date="2020-10" db="EMBL/GenBank/DDBJ databases">
        <title>Connecting structure to function with the recovery of over 1000 high-quality activated sludge metagenome-assembled genomes encoding full-length rRNA genes using long-read sequencing.</title>
        <authorList>
            <person name="Singleton C.M."/>
            <person name="Petriglieri F."/>
            <person name="Kristensen J.M."/>
            <person name="Kirkegaard R.H."/>
            <person name="Michaelsen T.Y."/>
            <person name="Andersen M.H."/>
            <person name="Karst S.M."/>
            <person name="Dueholm M.S."/>
            <person name="Nielsen P.H."/>
            <person name="Albertsen M."/>
        </authorList>
    </citation>
    <scope>NUCLEOTIDE SEQUENCE</scope>
    <source>
        <strain evidence="8">Skiv_18-Q3-R9-52_MAXAC.067</strain>
    </source>
</reference>
<evidence type="ECO:0000313" key="8">
    <source>
        <dbReference type="EMBL" id="MBK9796056.1"/>
    </source>
</evidence>
<evidence type="ECO:0000256" key="3">
    <source>
        <dbReference type="ARBA" id="ARBA00022777"/>
    </source>
</evidence>
<dbReference type="Gene3D" id="3.30.565.10">
    <property type="entry name" value="Histidine kinase-like ATPase, C-terminal domain"/>
    <property type="match status" value="1"/>
</dbReference>
<evidence type="ECO:0000256" key="2">
    <source>
        <dbReference type="ARBA" id="ARBA00022679"/>
    </source>
</evidence>
<dbReference type="InterPro" id="IPR003018">
    <property type="entry name" value="GAF"/>
</dbReference>
<feature type="domain" description="Histidine kinase" evidence="6">
    <location>
        <begin position="385"/>
        <end position="604"/>
    </location>
</feature>
<dbReference type="Gene3D" id="3.30.450.40">
    <property type="match status" value="1"/>
</dbReference>
<dbReference type="GO" id="GO:0016301">
    <property type="term" value="F:kinase activity"/>
    <property type="evidence" value="ECO:0007669"/>
    <property type="project" value="UniProtKB-KW"/>
</dbReference>
<organism evidence="8 9">
    <name type="scientific">Candidatus Geothrix skivensis</name>
    <dbReference type="NCBI Taxonomy" id="2954439"/>
    <lineage>
        <taxon>Bacteria</taxon>
        <taxon>Pseudomonadati</taxon>
        <taxon>Acidobacteriota</taxon>
        <taxon>Holophagae</taxon>
        <taxon>Holophagales</taxon>
        <taxon>Holophagaceae</taxon>
        <taxon>Geothrix</taxon>
    </lineage>
</organism>
<dbReference type="Gene3D" id="3.40.50.2300">
    <property type="match status" value="1"/>
</dbReference>
<dbReference type="SMART" id="SM00065">
    <property type="entry name" value="GAF"/>
    <property type="match status" value="1"/>
</dbReference>
<dbReference type="PANTHER" id="PTHR44591">
    <property type="entry name" value="STRESS RESPONSE REGULATOR PROTEIN 1"/>
    <property type="match status" value="1"/>
</dbReference>
<dbReference type="InterPro" id="IPR005467">
    <property type="entry name" value="His_kinase_dom"/>
</dbReference>
<dbReference type="Pfam" id="PF00072">
    <property type="entry name" value="Response_reg"/>
    <property type="match status" value="1"/>
</dbReference>
<dbReference type="InterPro" id="IPR003594">
    <property type="entry name" value="HATPase_dom"/>
</dbReference>
<feature type="domain" description="Response regulatory" evidence="7">
    <location>
        <begin position="7"/>
        <end position="123"/>
    </location>
</feature>
<dbReference type="EMBL" id="JADKIO010000005">
    <property type="protein sequence ID" value="MBK9796056.1"/>
    <property type="molecule type" value="Genomic_DNA"/>
</dbReference>
<dbReference type="InterPro" id="IPR001789">
    <property type="entry name" value="Sig_transdc_resp-reg_receiver"/>
</dbReference>
<dbReference type="PROSITE" id="PS50110">
    <property type="entry name" value="RESPONSE_REGULATORY"/>
    <property type="match status" value="1"/>
</dbReference>
<dbReference type="InterPro" id="IPR029016">
    <property type="entry name" value="GAF-like_dom_sf"/>
</dbReference>
<dbReference type="SUPFAM" id="SSF52172">
    <property type="entry name" value="CheY-like"/>
    <property type="match status" value="1"/>
</dbReference>
<dbReference type="InterPro" id="IPR050595">
    <property type="entry name" value="Bact_response_regulator"/>
</dbReference>
<dbReference type="PANTHER" id="PTHR44591:SF3">
    <property type="entry name" value="RESPONSE REGULATORY DOMAIN-CONTAINING PROTEIN"/>
    <property type="match status" value="1"/>
</dbReference>